<feature type="transmembrane region" description="Helical" evidence="6">
    <location>
        <begin position="103"/>
        <end position="130"/>
    </location>
</feature>
<reference evidence="9" key="1">
    <citation type="submission" date="2023-06" db="EMBL/GenBank/DDBJ databases">
        <title>Genome sequence of Methanosarcinaceae archaeon Ag5.</title>
        <authorList>
            <person name="Protasov E."/>
            <person name="Platt K."/>
            <person name="Poehlein A."/>
            <person name="Daniel R."/>
            <person name="Brune A."/>
        </authorList>
    </citation>
    <scope>NUCLEOTIDE SEQUENCE</scope>
    <source>
        <strain evidence="9">Ag5</strain>
    </source>
</reference>
<dbReference type="PANTHER" id="PTHR36506">
    <property type="entry name" value="PREFLAGELLIN PEPTIDASE"/>
    <property type="match status" value="1"/>
</dbReference>
<evidence type="ECO:0000313" key="10">
    <source>
        <dbReference type="Proteomes" id="UP001271789"/>
    </source>
</evidence>
<feature type="transmembrane region" description="Helical" evidence="6">
    <location>
        <begin position="61"/>
        <end position="83"/>
    </location>
</feature>
<comment type="caution">
    <text evidence="9">The sequence shown here is derived from an EMBL/GenBank/DDBJ whole genome shotgun (WGS) entry which is preliminary data.</text>
</comment>
<feature type="transmembrane region" description="Helical" evidence="6">
    <location>
        <begin position="34"/>
        <end position="54"/>
    </location>
</feature>
<evidence type="ECO:0000256" key="1">
    <source>
        <dbReference type="ARBA" id="ARBA00004651"/>
    </source>
</evidence>
<dbReference type="Pfam" id="PF01478">
    <property type="entry name" value="Peptidase_A24"/>
    <property type="match status" value="1"/>
</dbReference>
<evidence type="ECO:0000259" key="7">
    <source>
        <dbReference type="Pfam" id="PF01478"/>
    </source>
</evidence>
<dbReference type="AlphaFoldDB" id="A0AAE4MIR8"/>
<evidence type="ECO:0000256" key="2">
    <source>
        <dbReference type="ARBA" id="ARBA00022475"/>
    </source>
</evidence>
<sequence length="267" mass="30430">MDFLSLLFKIKILLCLFFLAAASRQDLKTRTVSDSIWIKLLFCSLPILIIETYFLGISHVISIVGTVFLMFAISAALFYFRIFGGADTKALICLSILFPEDPISFFESAAMTTLMNSVIFIFVLPIFLLLKNIKNFKQQNTKPALKELPLFLIGCKTDILKLTAESAGKQKINGYPLLMERYDFSNSNTITSKKIVLTGIDFRNEDEQRYVRKLRQMIRRGKISRMGWVTPGIPYLIPLTAGFLISVEVGNLFLKIVLILFKYIYIC</sequence>
<dbReference type="InterPro" id="IPR052218">
    <property type="entry name" value="Preflagellin_Peptidase"/>
</dbReference>
<dbReference type="Proteomes" id="UP001271789">
    <property type="component" value="Unassembled WGS sequence"/>
</dbReference>
<evidence type="ECO:0000256" key="6">
    <source>
        <dbReference type="SAM" id="Phobius"/>
    </source>
</evidence>
<keyword evidence="3 6" id="KW-0812">Transmembrane</keyword>
<keyword evidence="5 6" id="KW-0472">Membrane</keyword>
<evidence type="ECO:0000256" key="5">
    <source>
        <dbReference type="ARBA" id="ARBA00023136"/>
    </source>
</evidence>
<feature type="transmembrane region" description="Helical" evidence="6">
    <location>
        <begin position="249"/>
        <end position="266"/>
    </location>
</feature>
<feature type="domain" description="Preflagellin peptidase C-terminal" evidence="8">
    <location>
        <begin position="173"/>
        <end position="250"/>
    </location>
</feature>
<gene>
    <name evidence="9" type="ORF">MsAg5_08220</name>
</gene>
<keyword evidence="10" id="KW-1185">Reference proteome</keyword>
<accession>A0AAE4MIR8</accession>
<dbReference type="InterPro" id="IPR000045">
    <property type="entry name" value="Prepilin_IV_endopep_pep"/>
</dbReference>
<dbReference type="Gene3D" id="1.20.120.1220">
    <property type="match status" value="1"/>
</dbReference>
<comment type="subcellular location">
    <subcellularLocation>
        <location evidence="1">Cell membrane</location>
        <topology evidence="1">Multi-pass membrane protein</topology>
    </subcellularLocation>
</comment>
<dbReference type="Gene3D" id="6.10.250.3240">
    <property type="match status" value="1"/>
</dbReference>
<dbReference type="InterPro" id="IPR009655">
    <property type="entry name" value="Preflagellin_peptidase_C"/>
</dbReference>
<dbReference type="RefSeq" id="WP_338099361.1">
    <property type="nucleotide sequence ID" value="NZ_JAWDKD010000015.1"/>
</dbReference>
<evidence type="ECO:0008006" key="11">
    <source>
        <dbReference type="Google" id="ProtNLM"/>
    </source>
</evidence>
<keyword evidence="4 6" id="KW-1133">Transmembrane helix</keyword>
<keyword evidence="2" id="KW-1003">Cell membrane</keyword>
<evidence type="ECO:0000256" key="3">
    <source>
        <dbReference type="ARBA" id="ARBA00022692"/>
    </source>
</evidence>
<protein>
    <recommendedName>
        <fullName evidence="11">Preflagellin peptidase C-terminal domain-containing protein</fullName>
    </recommendedName>
</protein>
<evidence type="ECO:0000259" key="8">
    <source>
        <dbReference type="Pfam" id="PF06847"/>
    </source>
</evidence>
<dbReference type="EMBL" id="JAWDKD010000015">
    <property type="protein sequence ID" value="MDV0446954.1"/>
    <property type="molecule type" value="Genomic_DNA"/>
</dbReference>
<feature type="transmembrane region" description="Helical" evidence="6">
    <location>
        <begin position="223"/>
        <end position="243"/>
    </location>
</feature>
<feature type="domain" description="Prepilin type IV endopeptidase peptidase" evidence="7">
    <location>
        <begin position="14"/>
        <end position="122"/>
    </location>
</feature>
<dbReference type="GO" id="GO:0004190">
    <property type="term" value="F:aspartic-type endopeptidase activity"/>
    <property type="evidence" value="ECO:0007669"/>
    <property type="project" value="InterPro"/>
</dbReference>
<dbReference type="Pfam" id="PF06847">
    <property type="entry name" value="Arc_PepC_II"/>
    <property type="match status" value="1"/>
</dbReference>
<dbReference type="PANTHER" id="PTHR36506:SF1">
    <property type="entry name" value="PREFLAGELLIN PEPTIDASE"/>
    <property type="match status" value="1"/>
</dbReference>
<evidence type="ECO:0000313" key="9">
    <source>
        <dbReference type="EMBL" id="MDV0446954.1"/>
    </source>
</evidence>
<dbReference type="GO" id="GO:0005886">
    <property type="term" value="C:plasma membrane"/>
    <property type="evidence" value="ECO:0007669"/>
    <property type="project" value="UniProtKB-SubCell"/>
</dbReference>
<name>A0AAE4MIR8_9EURY</name>
<evidence type="ECO:0000256" key="4">
    <source>
        <dbReference type="ARBA" id="ARBA00022989"/>
    </source>
</evidence>
<organism evidence="9 10">
    <name type="scientific">Methanolapillus africanus</name>
    <dbReference type="NCBI Taxonomy" id="3028297"/>
    <lineage>
        <taxon>Archaea</taxon>
        <taxon>Methanobacteriati</taxon>
        <taxon>Methanobacteriota</taxon>
        <taxon>Stenosarchaea group</taxon>
        <taxon>Methanomicrobia</taxon>
        <taxon>Methanosarcinales</taxon>
        <taxon>Methanosarcinaceae</taxon>
        <taxon>Methanolapillus</taxon>
    </lineage>
</organism>
<proteinExistence type="predicted"/>